<sequence length="166" mass="17949">MAIPYRLPVLFALALSCQATAATEHAHAEHREVAIPVPAPRVDIAVEPALLSGLPRHDVNLQVHGTSLQCSGVALAEVLRRAGAMPAEPLRGAHLARRVEAQARDGYRVTFSLGELDPTLGNQPVFLVDRCNGQPLDEHDGPFRLVLPQDGRPARSIRQLQSLTVL</sequence>
<evidence type="ECO:0000313" key="3">
    <source>
        <dbReference type="Proteomes" id="UP001459204"/>
    </source>
</evidence>
<dbReference type="InterPro" id="IPR036374">
    <property type="entry name" value="OxRdtase_Mopterin-bd_sf"/>
</dbReference>
<name>A0ABU9J425_9GAMM</name>
<protein>
    <recommendedName>
        <fullName evidence="4">Oxidoreductase molybdopterin binding domain-containing protein</fullName>
    </recommendedName>
</protein>
<gene>
    <name evidence="2" type="ORF">AAD027_16810</name>
</gene>
<evidence type="ECO:0000256" key="1">
    <source>
        <dbReference type="SAM" id="SignalP"/>
    </source>
</evidence>
<feature type="chain" id="PRO_5045334271" description="Oxidoreductase molybdopterin binding domain-containing protein" evidence="1">
    <location>
        <begin position="22"/>
        <end position="166"/>
    </location>
</feature>
<reference evidence="2 3" key="1">
    <citation type="submission" date="2024-04" db="EMBL/GenBank/DDBJ databases">
        <title>Draft genome sequence of Pseudoxanthomonas putridarboris WD12.</title>
        <authorList>
            <person name="Oh J."/>
        </authorList>
    </citation>
    <scope>NUCLEOTIDE SEQUENCE [LARGE SCALE GENOMIC DNA]</scope>
    <source>
        <strain evidence="2 3">WD12</strain>
    </source>
</reference>
<evidence type="ECO:0008006" key="4">
    <source>
        <dbReference type="Google" id="ProtNLM"/>
    </source>
</evidence>
<dbReference type="SUPFAM" id="SSF56524">
    <property type="entry name" value="Oxidoreductase molybdopterin-binding domain"/>
    <property type="match status" value="1"/>
</dbReference>
<keyword evidence="1" id="KW-0732">Signal</keyword>
<accession>A0ABU9J425</accession>
<dbReference type="RefSeq" id="WP_341727190.1">
    <property type="nucleotide sequence ID" value="NZ_JBBWWT010000011.1"/>
</dbReference>
<feature type="signal peptide" evidence="1">
    <location>
        <begin position="1"/>
        <end position="21"/>
    </location>
</feature>
<dbReference type="PROSITE" id="PS51257">
    <property type="entry name" value="PROKAR_LIPOPROTEIN"/>
    <property type="match status" value="1"/>
</dbReference>
<proteinExistence type="predicted"/>
<dbReference type="Proteomes" id="UP001459204">
    <property type="component" value="Unassembled WGS sequence"/>
</dbReference>
<comment type="caution">
    <text evidence="2">The sequence shown here is derived from an EMBL/GenBank/DDBJ whole genome shotgun (WGS) entry which is preliminary data.</text>
</comment>
<organism evidence="2 3">
    <name type="scientific">Pseudoxanthomonas putridarboris</name>
    <dbReference type="NCBI Taxonomy" id="752605"/>
    <lineage>
        <taxon>Bacteria</taxon>
        <taxon>Pseudomonadati</taxon>
        <taxon>Pseudomonadota</taxon>
        <taxon>Gammaproteobacteria</taxon>
        <taxon>Lysobacterales</taxon>
        <taxon>Lysobacteraceae</taxon>
        <taxon>Pseudoxanthomonas</taxon>
    </lineage>
</organism>
<keyword evidence="3" id="KW-1185">Reference proteome</keyword>
<dbReference type="Gene3D" id="3.90.420.10">
    <property type="entry name" value="Oxidoreductase, molybdopterin-binding domain"/>
    <property type="match status" value="1"/>
</dbReference>
<evidence type="ECO:0000313" key="2">
    <source>
        <dbReference type="EMBL" id="MEL1266017.1"/>
    </source>
</evidence>
<dbReference type="EMBL" id="JBBWWT010000011">
    <property type="protein sequence ID" value="MEL1266017.1"/>
    <property type="molecule type" value="Genomic_DNA"/>
</dbReference>